<evidence type="ECO:0000313" key="1">
    <source>
        <dbReference type="EMBL" id="KAL2845982.1"/>
    </source>
</evidence>
<dbReference type="RefSeq" id="XP_070896912.1">
    <property type="nucleotide sequence ID" value="XM_071036248.1"/>
</dbReference>
<protein>
    <submittedName>
        <fullName evidence="1">Uncharacterized protein</fullName>
    </submittedName>
</protein>
<accession>A0ABR4K427</accession>
<dbReference type="Proteomes" id="UP001610444">
    <property type="component" value="Unassembled WGS sequence"/>
</dbReference>
<organism evidence="1 2">
    <name type="scientific">Aspergillus pseudodeflectus</name>
    <dbReference type="NCBI Taxonomy" id="176178"/>
    <lineage>
        <taxon>Eukaryota</taxon>
        <taxon>Fungi</taxon>
        <taxon>Dikarya</taxon>
        <taxon>Ascomycota</taxon>
        <taxon>Pezizomycotina</taxon>
        <taxon>Eurotiomycetes</taxon>
        <taxon>Eurotiomycetidae</taxon>
        <taxon>Eurotiales</taxon>
        <taxon>Aspergillaceae</taxon>
        <taxon>Aspergillus</taxon>
        <taxon>Aspergillus subgen. Nidulantes</taxon>
    </lineage>
</organism>
<keyword evidence="2" id="KW-1185">Reference proteome</keyword>
<dbReference type="GeneID" id="98151412"/>
<sequence length="98" mass="11018">MFQCFLHLKIPNHSISAPQKLPSSEYTWNSPAQLSQSRIKELCLLPAVSRGFSSGFALSCVHNISVRYYKIRAQPEVGGHFRARVGSRAKLFTNPVEQ</sequence>
<name>A0ABR4K427_9EURO</name>
<dbReference type="EMBL" id="JBFXLR010000034">
    <property type="protein sequence ID" value="KAL2845982.1"/>
    <property type="molecule type" value="Genomic_DNA"/>
</dbReference>
<proteinExistence type="predicted"/>
<evidence type="ECO:0000313" key="2">
    <source>
        <dbReference type="Proteomes" id="UP001610444"/>
    </source>
</evidence>
<comment type="caution">
    <text evidence="1">The sequence shown here is derived from an EMBL/GenBank/DDBJ whole genome shotgun (WGS) entry which is preliminary data.</text>
</comment>
<gene>
    <name evidence="1" type="ORF">BJX68DRAFT_128450</name>
</gene>
<reference evidence="1 2" key="1">
    <citation type="submission" date="2024-07" db="EMBL/GenBank/DDBJ databases">
        <title>Section-level genome sequencing and comparative genomics of Aspergillus sections Usti and Cavernicolus.</title>
        <authorList>
            <consortium name="Lawrence Berkeley National Laboratory"/>
            <person name="Nybo J.L."/>
            <person name="Vesth T.C."/>
            <person name="Theobald S."/>
            <person name="Frisvad J.C."/>
            <person name="Larsen T.O."/>
            <person name="Kjaerboelling I."/>
            <person name="Rothschild-Mancinelli K."/>
            <person name="Lyhne E.K."/>
            <person name="Kogle M.E."/>
            <person name="Barry K."/>
            <person name="Clum A."/>
            <person name="Na H."/>
            <person name="Ledsgaard L."/>
            <person name="Lin J."/>
            <person name="Lipzen A."/>
            <person name="Kuo A."/>
            <person name="Riley R."/>
            <person name="Mondo S."/>
            <person name="LaButti K."/>
            <person name="Haridas S."/>
            <person name="Pangalinan J."/>
            <person name="Salamov A.A."/>
            <person name="Simmons B.A."/>
            <person name="Magnuson J.K."/>
            <person name="Chen J."/>
            <person name="Drula E."/>
            <person name="Henrissat B."/>
            <person name="Wiebenga A."/>
            <person name="Lubbers R.J."/>
            <person name="Gomes A.C."/>
            <person name="Macurrencykelacurrency M.R."/>
            <person name="Stajich J."/>
            <person name="Grigoriev I.V."/>
            <person name="Mortensen U.H."/>
            <person name="De vries R.P."/>
            <person name="Baker S.E."/>
            <person name="Andersen M.R."/>
        </authorList>
    </citation>
    <scope>NUCLEOTIDE SEQUENCE [LARGE SCALE GENOMIC DNA]</scope>
    <source>
        <strain evidence="1 2">CBS 756.74</strain>
    </source>
</reference>